<reference evidence="3 4" key="1">
    <citation type="submission" date="2019-12" db="EMBL/GenBank/DDBJ databases">
        <title>Genomic-based taxomic classification of the family Erythrobacteraceae.</title>
        <authorList>
            <person name="Xu L."/>
        </authorList>
    </citation>
    <scope>NUCLEOTIDE SEQUENCE [LARGE SCALE GENOMIC DNA]</scope>
    <source>
        <strain evidence="3 4">KEMB 9005-328</strain>
    </source>
</reference>
<evidence type="ECO:0000256" key="2">
    <source>
        <dbReference type="SAM" id="SignalP"/>
    </source>
</evidence>
<comment type="caution">
    <text evidence="3">The sequence shown here is derived from an EMBL/GenBank/DDBJ whole genome shotgun (WGS) entry which is preliminary data.</text>
</comment>
<organism evidence="3 4">
    <name type="scientific">Qipengyuania algicida</name>
    <dbReference type="NCBI Taxonomy" id="1836209"/>
    <lineage>
        <taxon>Bacteria</taxon>
        <taxon>Pseudomonadati</taxon>
        <taxon>Pseudomonadota</taxon>
        <taxon>Alphaproteobacteria</taxon>
        <taxon>Sphingomonadales</taxon>
        <taxon>Erythrobacteraceae</taxon>
        <taxon>Qipengyuania</taxon>
    </lineage>
</organism>
<protein>
    <recommendedName>
        <fullName evidence="5">Lipoprotein</fullName>
    </recommendedName>
</protein>
<gene>
    <name evidence="3" type="ORF">GRI58_03510</name>
</gene>
<dbReference type="RefSeq" id="WP_160752184.1">
    <property type="nucleotide sequence ID" value="NZ_WTYA01000002.1"/>
</dbReference>
<feature type="compositionally biased region" description="Polar residues" evidence="1">
    <location>
        <begin position="19"/>
        <end position="41"/>
    </location>
</feature>
<sequence>MRRLILMAAMLTLAACSQQPSQSGDANNTPSPKANTAPTQTASAAPNAVPAAFLGVWDGAKGHCDPDSDMRVEIGKQHLAFYESSGEVKQVTRDGPGTIELTMAMDGEGEQWTQKMRFALSPDAHQMTASPVPADHPGMATALKRCPS</sequence>
<keyword evidence="4" id="KW-1185">Reference proteome</keyword>
<evidence type="ECO:0008006" key="5">
    <source>
        <dbReference type="Google" id="ProtNLM"/>
    </source>
</evidence>
<proteinExistence type="predicted"/>
<feature type="region of interest" description="Disordered" evidence="1">
    <location>
        <begin position="19"/>
        <end position="45"/>
    </location>
</feature>
<keyword evidence="2" id="KW-0732">Signal</keyword>
<dbReference type="PROSITE" id="PS51257">
    <property type="entry name" value="PROKAR_LIPOPROTEIN"/>
    <property type="match status" value="1"/>
</dbReference>
<feature type="signal peptide" evidence="2">
    <location>
        <begin position="1"/>
        <end position="23"/>
    </location>
</feature>
<dbReference type="Proteomes" id="UP000439780">
    <property type="component" value="Unassembled WGS sequence"/>
</dbReference>
<evidence type="ECO:0000313" key="3">
    <source>
        <dbReference type="EMBL" id="MXP27890.1"/>
    </source>
</evidence>
<evidence type="ECO:0000256" key="1">
    <source>
        <dbReference type="SAM" id="MobiDB-lite"/>
    </source>
</evidence>
<evidence type="ECO:0000313" key="4">
    <source>
        <dbReference type="Proteomes" id="UP000439780"/>
    </source>
</evidence>
<dbReference type="OrthoDB" id="6057763at2"/>
<dbReference type="EMBL" id="WTYA01000002">
    <property type="protein sequence ID" value="MXP27890.1"/>
    <property type="molecule type" value="Genomic_DNA"/>
</dbReference>
<feature type="chain" id="PRO_5032395778" description="Lipoprotein" evidence="2">
    <location>
        <begin position="24"/>
        <end position="148"/>
    </location>
</feature>
<name>A0A845ACB2_9SPHN</name>
<dbReference type="AlphaFoldDB" id="A0A845ACB2"/>
<accession>A0A845ACB2</accession>